<dbReference type="GO" id="GO:0018773">
    <property type="term" value="F:acetylpyruvate hydrolase activity"/>
    <property type="evidence" value="ECO:0007669"/>
    <property type="project" value="TreeGrafter"/>
</dbReference>
<dbReference type="PANTHER" id="PTHR11820:SF90">
    <property type="entry name" value="FLUTATHIONE S-TRANSFERASE"/>
    <property type="match status" value="1"/>
</dbReference>
<dbReference type="Gene3D" id="3.90.850.10">
    <property type="entry name" value="Fumarylacetoacetase-like, C-terminal domain"/>
    <property type="match status" value="1"/>
</dbReference>
<evidence type="ECO:0000313" key="4">
    <source>
        <dbReference type="Proteomes" id="UP000474802"/>
    </source>
</evidence>
<organism evidence="3 4">
    <name type="scientific">Devosia aurantiaca</name>
    <dbReference type="NCBI Taxonomy" id="2714858"/>
    <lineage>
        <taxon>Bacteria</taxon>
        <taxon>Pseudomonadati</taxon>
        <taxon>Pseudomonadota</taxon>
        <taxon>Alphaproteobacteria</taxon>
        <taxon>Hyphomicrobiales</taxon>
        <taxon>Devosiaceae</taxon>
        <taxon>Devosia</taxon>
    </lineage>
</organism>
<dbReference type="GO" id="GO:0046872">
    <property type="term" value="F:metal ion binding"/>
    <property type="evidence" value="ECO:0007669"/>
    <property type="project" value="UniProtKB-KW"/>
</dbReference>
<proteinExistence type="predicted"/>
<dbReference type="EMBL" id="JAALFG010000001">
    <property type="protein sequence ID" value="NGP16417.1"/>
    <property type="molecule type" value="Genomic_DNA"/>
</dbReference>
<name>A0A6M1S9D8_9HYPH</name>
<evidence type="ECO:0000256" key="1">
    <source>
        <dbReference type="ARBA" id="ARBA00022723"/>
    </source>
</evidence>
<keyword evidence="1" id="KW-0479">Metal-binding</keyword>
<sequence>MPRSSSVADFFLFEPQAPVAIPIARGGQFAVRRIYCVGRNYAEHIREMGNDERDPPFFFSKPADAVVTGGAPMPYPPQTGDLHHEIELVVAIGKDGSDIAVDAALDHVYGYAVGLDMTRRDLQAMAKKAGRPWEMAKAFDHSAPVGQIEPAEFIGHPAQGAITLRVNGDERQRGDLGDQIWNVAETIAELSRFVTLRAGDLIMTGTPAGVSAVTRGDVLEGAIEGVGTVRTTIV</sequence>
<dbReference type="SUPFAM" id="SSF56529">
    <property type="entry name" value="FAH"/>
    <property type="match status" value="1"/>
</dbReference>
<keyword evidence="3" id="KW-0378">Hydrolase</keyword>
<dbReference type="Pfam" id="PF01557">
    <property type="entry name" value="FAA_hydrolase"/>
    <property type="match status" value="1"/>
</dbReference>
<dbReference type="InterPro" id="IPR011234">
    <property type="entry name" value="Fumarylacetoacetase-like_C"/>
</dbReference>
<protein>
    <submittedName>
        <fullName evidence="3">Fumarylacetoacetate hydrolase family protein</fullName>
    </submittedName>
</protein>
<dbReference type="AlphaFoldDB" id="A0A6M1S9D8"/>
<reference evidence="3 4" key="1">
    <citation type="submission" date="2020-02" db="EMBL/GenBank/DDBJ databases">
        <authorList>
            <person name="Khan S.A."/>
            <person name="Jeon C.O."/>
            <person name="Chun B.H."/>
        </authorList>
    </citation>
    <scope>NUCLEOTIDE SEQUENCE [LARGE SCALE GENOMIC DNA]</scope>
    <source>
        <strain evidence="3 4">H239</strain>
    </source>
</reference>
<dbReference type="PANTHER" id="PTHR11820">
    <property type="entry name" value="ACYLPYRUVASE"/>
    <property type="match status" value="1"/>
</dbReference>
<dbReference type="InterPro" id="IPR036663">
    <property type="entry name" value="Fumarylacetoacetase_C_sf"/>
</dbReference>
<gene>
    <name evidence="3" type="ORF">G5575_00760</name>
</gene>
<evidence type="ECO:0000259" key="2">
    <source>
        <dbReference type="Pfam" id="PF01557"/>
    </source>
</evidence>
<dbReference type="Proteomes" id="UP000474802">
    <property type="component" value="Unassembled WGS sequence"/>
</dbReference>
<evidence type="ECO:0000313" key="3">
    <source>
        <dbReference type="EMBL" id="NGP16417.1"/>
    </source>
</evidence>
<accession>A0A6M1S9D8</accession>
<feature type="domain" description="Fumarylacetoacetase-like C-terminal" evidence="2">
    <location>
        <begin position="34"/>
        <end position="234"/>
    </location>
</feature>
<keyword evidence="4" id="KW-1185">Reference proteome</keyword>
<comment type="caution">
    <text evidence="3">The sequence shown here is derived from an EMBL/GenBank/DDBJ whole genome shotgun (WGS) entry which is preliminary data.</text>
</comment>
<dbReference type="RefSeq" id="WP_164532679.1">
    <property type="nucleotide sequence ID" value="NZ_JAALFG010000001.1"/>
</dbReference>
<reference evidence="3 4" key="2">
    <citation type="submission" date="2020-03" db="EMBL/GenBank/DDBJ databases">
        <title>Devosia chinhatensis sp. nov., isolated from a hexachlorocyclohexane (HCH) dump site in India.</title>
        <authorList>
            <person name="Kumar M."/>
            <person name="Lal R."/>
        </authorList>
    </citation>
    <scope>NUCLEOTIDE SEQUENCE [LARGE SCALE GENOMIC DNA]</scope>
    <source>
        <strain evidence="3 4">H239</strain>
    </source>
</reference>